<dbReference type="PANTHER" id="PTHR48050">
    <property type="entry name" value="STEROL 3-BETA-GLUCOSYLTRANSFERASE"/>
    <property type="match status" value="1"/>
</dbReference>
<name>A0A841JYB5_9BACT</name>
<dbReference type="Pfam" id="PF06722">
    <property type="entry name" value="EryCIII-like_C"/>
    <property type="match status" value="1"/>
</dbReference>
<evidence type="ECO:0000313" key="2">
    <source>
        <dbReference type="EMBL" id="MBB6146342.1"/>
    </source>
</evidence>
<dbReference type="RefSeq" id="WP_331386715.1">
    <property type="nucleotide sequence ID" value="NZ_JACHEK010000009.1"/>
</dbReference>
<accession>A0A841JYB5</accession>
<evidence type="ECO:0000313" key="3">
    <source>
        <dbReference type="Proteomes" id="UP000538666"/>
    </source>
</evidence>
<feature type="domain" description="Erythromycin biosynthesis protein CIII-like C-terminal" evidence="1">
    <location>
        <begin position="198"/>
        <end position="316"/>
    </location>
</feature>
<reference evidence="2 3" key="1">
    <citation type="submission" date="2020-08" db="EMBL/GenBank/DDBJ databases">
        <title>Genomic Encyclopedia of Type Strains, Phase IV (KMG-IV): sequencing the most valuable type-strain genomes for metagenomic binning, comparative biology and taxonomic classification.</title>
        <authorList>
            <person name="Goeker M."/>
        </authorList>
    </citation>
    <scope>NUCLEOTIDE SEQUENCE [LARGE SCALE GENOMIC DNA]</scope>
    <source>
        <strain evidence="2 3">DSM 103733</strain>
    </source>
</reference>
<keyword evidence="2" id="KW-0808">Transferase</keyword>
<dbReference type="GO" id="GO:0017000">
    <property type="term" value="P:antibiotic biosynthetic process"/>
    <property type="evidence" value="ECO:0007669"/>
    <property type="project" value="UniProtKB-ARBA"/>
</dbReference>
<dbReference type="InterPro" id="IPR002213">
    <property type="entry name" value="UDP_glucos_trans"/>
</dbReference>
<proteinExistence type="predicted"/>
<comment type="caution">
    <text evidence="2">The sequence shown here is derived from an EMBL/GenBank/DDBJ whole genome shotgun (WGS) entry which is preliminary data.</text>
</comment>
<sequence length="345" mass="36896">MSILEEFPSDVVIHDTAFSGVLPLLLGPRSSRPASVYLGVLGLPLQREDGAPFGPGLLPATSEEQRKQYREIAQQFDEAVTHAVEEMANEVLQNLGTRELPAPLLESVALVADLILQPCVPSFEYPLREVHENLHFIGALLPEGAGALPPQLAEAKKAGRKVVLVSQGTIANGDLGQLVSPTIQALGDRDDVLILVTTGGKPVENIPGPLSKNTVAEPFLNFREILPHVDAVVTFGGYGTVTQSLSFGVPIIAAGLLEDKPENGARIAWTGSGIYLHTDNPTAEEVREAVEKVFAEPSYRSNAKKLAEEFAALDPSRELPRLIEALVSDRQAHAASPAPVLEAAR</sequence>
<dbReference type="AlphaFoldDB" id="A0A841JYB5"/>
<evidence type="ECO:0000259" key="1">
    <source>
        <dbReference type="Pfam" id="PF06722"/>
    </source>
</evidence>
<organism evidence="2 3">
    <name type="scientific">Silvibacterium bohemicum</name>
    <dbReference type="NCBI Taxonomy" id="1577686"/>
    <lineage>
        <taxon>Bacteria</taxon>
        <taxon>Pseudomonadati</taxon>
        <taxon>Acidobacteriota</taxon>
        <taxon>Terriglobia</taxon>
        <taxon>Terriglobales</taxon>
        <taxon>Acidobacteriaceae</taxon>
        <taxon>Silvibacterium</taxon>
    </lineage>
</organism>
<dbReference type="CDD" id="cd03784">
    <property type="entry name" value="GT1_Gtf-like"/>
    <property type="match status" value="1"/>
</dbReference>
<dbReference type="GO" id="GO:0008194">
    <property type="term" value="F:UDP-glycosyltransferase activity"/>
    <property type="evidence" value="ECO:0007669"/>
    <property type="project" value="InterPro"/>
</dbReference>
<dbReference type="PANTHER" id="PTHR48050:SF13">
    <property type="entry name" value="STEROL 3-BETA-GLUCOSYLTRANSFERASE UGT80A2"/>
    <property type="match status" value="1"/>
</dbReference>
<dbReference type="GO" id="GO:0016758">
    <property type="term" value="F:hexosyltransferase activity"/>
    <property type="evidence" value="ECO:0007669"/>
    <property type="project" value="UniProtKB-ARBA"/>
</dbReference>
<dbReference type="SUPFAM" id="SSF53756">
    <property type="entry name" value="UDP-Glycosyltransferase/glycogen phosphorylase"/>
    <property type="match status" value="1"/>
</dbReference>
<dbReference type="Gene3D" id="3.40.50.2000">
    <property type="entry name" value="Glycogen Phosphorylase B"/>
    <property type="match status" value="2"/>
</dbReference>
<dbReference type="EMBL" id="JACHEK010000009">
    <property type="protein sequence ID" value="MBB6146342.1"/>
    <property type="molecule type" value="Genomic_DNA"/>
</dbReference>
<keyword evidence="3" id="KW-1185">Reference proteome</keyword>
<protein>
    <submittedName>
        <fullName evidence="2">MGT family glycosyltransferase</fullName>
    </submittedName>
</protein>
<gene>
    <name evidence="2" type="ORF">HNQ77_004314</name>
</gene>
<dbReference type="InterPro" id="IPR010610">
    <property type="entry name" value="EryCIII-like_C"/>
</dbReference>
<dbReference type="Proteomes" id="UP000538666">
    <property type="component" value="Unassembled WGS sequence"/>
</dbReference>
<dbReference type="InterPro" id="IPR050426">
    <property type="entry name" value="Glycosyltransferase_28"/>
</dbReference>